<dbReference type="OrthoDB" id="9807812at2"/>
<dbReference type="InterPro" id="IPR050229">
    <property type="entry name" value="GlpE_sulfurtransferase"/>
</dbReference>
<evidence type="ECO:0000313" key="2">
    <source>
        <dbReference type="EMBL" id="PTW59124.1"/>
    </source>
</evidence>
<dbReference type="InterPro" id="IPR036873">
    <property type="entry name" value="Rhodanese-like_dom_sf"/>
</dbReference>
<feature type="domain" description="Rhodanese" evidence="1">
    <location>
        <begin position="24"/>
        <end position="112"/>
    </location>
</feature>
<protein>
    <submittedName>
        <fullName evidence="2">Rhodanese-related sulfurtransferase</fullName>
    </submittedName>
</protein>
<comment type="caution">
    <text evidence="2">The sequence shown here is derived from an EMBL/GenBank/DDBJ whole genome shotgun (WGS) entry which is preliminary data.</text>
</comment>
<dbReference type="SMART" id="SM00450">
    <property type="entry name" value="RHOD"/>
    <property type="match status" value="1"/>
</dbReference>
<dbReference type="PROSITE" id="PS50206">
    <property type="entry name" value="RHODANESE_3"/>
    <property type="match status" value="1"/>
</dbReference>
<dbReference type="InterPro" id="IPR001763">
    <property type="entry name" value="Rhodanese-like_dom"/>
</dbReference>
<organism evidence="2 3">
    <name type="scientific">Breoghania corrubedonensis</name>
    <dbReference type="NCBI Taxonomy" id="665038"/>
    <lineage>
        <taxon>Bacteria</taxon>
        <taxon>Pseudomonadati</taxon>
        <taxon>Pseudomonadota</taxon>
        <taxon>Alphaproteobacteria</taxon>
        <taxon>Hyphomicrobiales</taxon>
        <taxon>Stappiaceae</taxon>
        <taxon>Breoghania</taxon>
    </lineage>
</organism>
<dbReference type="PANTHER" id="PTHR43031:SF1">
    <property type="entry name" value="PYRIDINE NUCLEOTIDE-DISULPHIDE OXIDOREDUCTASE"/>
    <property type="match status" value="1"/>
</dbReference>
<keyword evidence="2" id="KW-0808">Transferase</keyword>
<dbReference type="SUPFAM" id="SSF52821">
    <property type="entry name" value="Rhodanese/Cell cycle control phosphatase"/>
    <property type="match status" value="1"/>
</dbReference>
<accession>A0A2T5V5U3</accession>
<dbReference type="GO" id="GO:0016740">
    <property type="term" value="F:transferase activity"/>
    <property type="evidence" value="ECO:0007669"/>
    <property type="project" value="UniProtKB-KW"/>
</dbReference>
<dbReference type="Pfam" id="PF00581">
    <property type="entry name" value="Rhodanese"/>
    <property type="match status" value="1"/>
</dbReference>
<keyword evidence="3" id="KW-1185">Reference proteome</keyword>
<dbReference type="Proteomes" id="UP000244081">
    <property type="component" value="Unassembled WGS sequence"/>
</dbReference>
<dbReference type="CDD" id="cd00158">
    <property type="entry name" value="RHOD"/>
    <property type="match status" value="1"/>
</dbReference>
<evidence type="ECO:0000259" key="1">
    <source>
        <dbReference type="PROSITE" id="PS50206"/>
    </source>
</evidence>
<dbReference type="RefSeq" id="WP_107991183.1">
    <property type="nucleotide sequence ID" value="NZ_QAYG01000008.1"/>
</dbReference>
<gene>
    <name evidence="2" type="ORF">C8N35_108161</name>
</gene>
<proteinExistence type="predicted"/>
<dbReference type="Gene3D" id="3.40.250.10">
    <property type="entry name" value="Rhodanese-like domain"/>
    <property type="match status" value="1"/>
</dbReference>
<name>A0A2T5V5U3_9HYPH</name>
<dbReference type="PANTHER" id="PTHR43031">
    <property type="entry name" value="FAD-DEPENDENT OXIDOREDUCTASE"/>
    <property type="match status" value="1"/>
</dbReference>
<reference evidence="2 3" key="1">
    <citation type="submission" date="2018-04" db="EMBL/GenBank/DDBJ databases">
        <title>Genomic Encyclopedia of Archaeal and Bacterial Type Strains, Phase II (KMG-II): from individual species to whole genera.</title>
        <authorList>
            <person name="Goeker M."/>
        </authorList>
    </citation>
    <scope>NUCLEOTIDE SEQUENCE [LARGE SCALE GENOMIC DNA]</scope>
    <source>
        <strain evidence="2 3">DSM 23382</strain>
    </source>
</reference>
<evidence type="ECO:0000313" key="3">
    <source>
        <dbReference type="Proteomes" id="UP000244081"/>
    </source>
</evidence>
<dbReference type="EMBL" id="QAYG01000008">
    <property type="protein sequence ID" value="PTW59124.1"/>
    <property type="molecule type" value="Genomic_DNA"/>
</dbReference>
<dbReference type="AlphaFoldDB" id="A0A2T5V5U3"/>
<sequence>MKTETVSGVELQVLTPEEVKERLDRDEIVLIDVRTPAEYSFEHIAGAMLFPMSSFDPGKLPVQTGKPIVFHCGSGIRSKAIADRCAQAGIAPLAHMGGGFNAWKADKLPYSAIDPATGAVVSR</sequence>